<feature type="region of interest" description="Disordered" evidence="1">
    <location>
        <begin position="19"/>
        <end position="43"/>
    </location>
</feature>
<feature type="compositionally biased region" description="Low complexity" evidence="1">
    <location>
        <begin position="19"/>
        <end position="33"/>
    </location>
</feature>
<evidence type="ECO:0000313" key="4">
    <source>
        <dbReference type="Proteomes" id="UP000239326"/>
    </source>
</evidence>
<keyword evidence="4" id="KW-1185">Reference proteome</keyword>
<proteinExistence type="predicted"/>
<reference evidence="3 4" key="1">
    <citation type="submission" date="2018-03" db="EMBL/GenBank/DDBJ databases">
        <title>Genome sequencing of Simplicispira sp.</title>
        <authorList>
            <person name="Kim S.-J."/>
            <person name="Heo J."/>
            <person name="Kwon S.-W."/>
        </authorList>
    </citation>
    <scope>NUCLEOTIDE SEQUENCE [LARGE SCALE GENOMIC DNA]</scope>
    <source>
        <strain evidence="3 4">SC1-8</strain>
    </source>
</reference>
<sequence>MWTPPASSTAPLPLLAQAPAARVQTSPKAATGPAPTPAHRMPAQPANTIERVAAVSAWTIQAPRLLYPQADPSQAPLALGAGWLVVAEAFAPDDPLAEGAERLLHAMLHALQLHRHPRVGLCSVSAGAEPGAQAADAAMAEHVAAFAPAVVLVMGRSAMQAALGRREPLGKLRGETLALAGVPVVVTFDARFLLRNAASKSVAWADLCRARALAGRSSANAPVP</sequence>
<evidence type="ECO:0000259" key="2">
    <source>
        <dbReference type="Pfam" id="PF03167"/>
    </source>
</evidence>
<accession>A0A2S0N5C4</accession>
<dbReference type="OrthoDB" id="5290748at2"/>
<dbReference type="Pfam" id="PF03167">
    <property type="entry name" value="UDG"/>
    <property type="match status" value="1"/>
</dbReference>
<name>A0A2S0N5C4_9BURK</name>
<dbReference type="KEGG" id="simp:C6571_08915"/>
<dbReference type="SUPFAM" id="SSF52141">
    <property type="entry name" value="Uracil-DNA glycosylase-like"/>
    <property type="match status" value="1"/>
</dbReference>
<dbReference type="InterPro" id="IPR036895">
    <property type="entry name" value="Uracil-DNA_glycosylase-like_sf"/>
</dbReference>
<organism evidence="3 4">
    <name type="scientific">Simplicispira suum</name>
    <dbReference type="NCBI Taxonomy" id="2109915"/>
    <lineage>
        <taxon>Bacteria</taxon>
        <taxon>Pseudomonadati</taxon>
        <taxon>Pseudomonadota</taxon>
        <taxon>Betaproteobacteria</taxon>
        <taxon>Burkholderiales</taxon>
        <taxon>Comamonadaceae</taxon>
        <taxon>Simplicispira</taxon>
    </lineage>
</organism>
<dbReference type="Proteomes" id="UP000239326">
    <property type="component" value="Chromosome"/>
</dbReference>
<evidence type="ECO:0000313" key="3">
    <source>
        <dbReference type="EMBL" id="AVO43161.1"/>
    </source>
</evidence>
<feature type="domain" description="Uracil-DNA glycosylase-like" evidence="2">
    <location>
        <begin position="99"/>
        <end position="207"/>
    </location>
</feature>
<dbReference type="EMBL" id="CP027669">
    <property type="protein sequence ID" value="AVO43161.1"/>
    <property type="molecule type" value="Genomic_DNA"/>
</dbReference>
<dbReference type="InterPro" id="IPR005122">
    <property type="entry name" value="Uracil-DNA_glycosylase-like"/>
</dbReference>
<protein>
    <submittedName>
        <fullName evidence="3">DNA polymerase</fullName>
    </submittedName>
</protein>
<gene>
    <name evidence="3" type="ORF">C6571_08915</name>
</gene>
<evidence type="ECO:0000256" key="1">
    <source>
        <dbReference type="SAM" id="MobiDB-lite"/>
    </source>
</evidence>
<dbReference type="AlphaFoldDB" id="A0A2S0N5C4"/>
<dbReference type="Gene3D" id="3.40.470.10">
    <property type="entry name" value="Uracil-DNA glycosylase-like domain"/>
    <property type="match status" value="1"/>
</dbReference>